<keyword evidence="4" id="KW-0804">Transcription</keyword>
<evidence type="ECO:0000256" key="2">
    <source>
        <dbReference type="ARBA" id="ARBA00023015"/>
    </source>
</evidence>
<comment type="similarity">
    <text evidence="1">Belongs to the sigma-70 factor family. ECF subfamily.</text>
</comment>
<dbReference type="Proteomes" id="UP000199021">
    <property type="component" value="Unassembled WGS sequence"/>
</dbReference>
<gene>
    <name evidence="7" type="ORF">SAMN05444359_11573</name>
</gene>
<feature type="domain" description="RNA polymerase sigma factor 70 region 4 type 2" evidence="6">
    <location>
        <begin position="109"/>
        <end position="159"/>
    </location>
</feature>
<keyword evidence="3" id="KW-0731">Sigma factor</keyword>
<dbReference type="Pfam" id="PF04542">
    <property type="entry name" value="Sigma70_r2"/>
    <property type="match status" value="1"/>
</dbReference>
<evidence type="ECO:0000259" key="5">
    <source>
        <dbReference type="Pfam" id="PF04542"/>
    </source>
</evidence>
<evidence type="ECO:0000256" key="4">
    <source>
        <dbReference type="ARBA" id="ARBA00023163"/>
    </source>
</evidence>
<dbReference type="PANTHER" id="PTHR43133:SF59">
    <property type="entry name" value="ECF RNA POLYMERASE SIGMA FACTOR SIGR"/>
    <property type="match status" value="1"/>
</dbReference>
<dbReference type="SUPFAM" id="SSF88946">
    <property type="entry name" value="Sigma2 domain of RNA polymerase sigma factors"/>
    <property type="match status" value="1"/>
</dbReference>
<dbReference type="STRING" id="478744.SAMN05444359_11573"/>
<dbReference type="Gene3D" id="1.10.10.10">
    <property type="entry name" value="Winged helix-like DNA-binding domain superfamily/Winged helix DNA-binding domain"/>
    <property type="match status" value="1"/>
</dbReference>
<dbReference type="AlphaFoldDB" id="A0A1H9INN8"/>
<dbReference type="EMBL" id="FOFB01000015">
    <property type="protein sequence ID" value="SEQ76102.1"/>
    <property type="molecule type" value="Genomic_DNA"/>
</dbReference>
<dbReference type="InterPro" id="IPR013324">
    <property type="entry name" value="RNA_pol_sigma_r3/r4-like"/>
</dbReference>
<accession>A0A1H9INN8</accession>
<evidence type="ECO:0000313" key="7">
    <source>
        <dbReference type="EMBL" id="SEQ76102.1"/>
    </source>
</evidence>
<dbReference type="GO" id="GO:0003677">
    <property type="term" value="F:DNA binding"/>
    <property type="evidence" value="ECO:0007669"/>
    <property type="project" value="InterPro"/>
</dbReference>
<dbReference type="InterPro" id="IPR036388">
    <property type="entry name" value="WH-like_DNA-bd_sf"/>
</dbReference>
<dbReference type="InterPro" id="IPR014284">
    <property type="entry name" value="RNA_pol_sigma-70_dom"/>
</dbReference>
<evidence type="ECO:0000259" key="6">
    <source>
        <dbReference type="Pfam" id="PF08281"/>
    </source>
</evidence>
<dbReference type="OrthoDB" id="9803470at2"/>
<dbReference type="PANTHER" id="PTHR43133">
    <property type="entry name" value="RNA POLYMERASE ECF-TYPE SIGMA FACTO"/>
    <property type="match status" value="1"/>
</dbReference>
<evidence type="ECO:0000313" key="8">
    <source>
        <dbReference type="Proteomes" id="UP000199021"/>
    </source>
</evidence>
<name>A0A1H9INN8_9BACT</name>
<keyword evidence="2" id="KW-0805">Transcription regulation</keyword>
<dbReference type="InParanoid" id="A0A1H9INN8"/>
<reference evidence="8" key="1">
    <citation type="submission" date="2016-10" db="EMBL/GenBank/DDBJ databases">
        <authorList>
            <person name="Varghese N."/>
            <person name="Submissions S."/>
        </authorList>
    </citation>
    <scope>NUCLEOTIDE SEQUENCE [LARGE SCALE GENOMIC DNA]</scope>
    <source>
        <strain evidence="8">DSM 24740</strain>
    </source>
</reference>
<sequence length="170" mass="20006">MTNQQFLSEIGRFESILFSFALRLTKNYEDAQDLMQETIFRAYKHRSKFAEGTNFKSWSSTIMRNTYINRYRKMKNRRHVNEPVESFLYAVENRGAIANGGEAKMSFKELEEKLQVISEIYRVPFLMFYQGYEYKEIAGYLNIPIGTVKSRIFLARKKLKALIGERPVAV</sequence>
<feature type="domain" description="RNA polymerase sigma-70 region 2" evidence="5">
    <location>
        <begin position="13"/>
        <end position="74"/>
    </location>
</feature>
<dbReference type="InterPro" id="IPR039425">
    <property type="entry name" value="RNA_pol_sigma-70-like"/>
</dbReference>
<dbReference type="InterPro" id="IPR013325">
    <property type="entry name" value="RNA_pol_sigma_r2"/>
</dbReference>
<dbReference type="GO" id="GO:0006352">
    <property type="term" value="P:DNA-templated transcription initiation"/>
    <property type="evidence" value="ECO:0007669"/>
    <property type="project" value="InterPro"/>
</dbReference>
<dbReference type="NCBIfam" id="TIGR02937">
    <property type="entry name" value="sigma70-ECF"/>
    <property type="match status" value="1"/>
</dbReference>
<keyword evidence="8" id="KW-1185">Reference proteome</keyword>
<proteinExistence type="inferred from homology"/>
<organism evidence="7 8">
    <name type="scientific">Neolewinella agarilytica</name>
    <dbReference type="NCBI Taxonomy" id="478744"/>
    <lineage>
        <taxon>Bacteria</taxon>
        <taxon>Pseudomonadati</taxon>
        <taxon>Bacteroidota</taxon>
        <taxon>Saprospiria</taxon>
        <taxon>Saprospirales</taxon>
        <taxon>Lewinellaceae</taxon>
        <taxon>Neolewinella</taxon>
    </lineage>
</organism>
<evidence type="ECO:0000256" key="1">
    <source>
        <dbReference type="ARBA" id="ARBA00010641"/>
    </source>
</evidence>
<dbReference type="InterPro" id="IPR007627">
    <property type="entry name" value="RNA_pol_sigma70_r2"/>
</dbReference>
<dbReference type="Gene3D" id="1.10.1740.10">
    <property type="match status" value="1"/>
</dbReference>
<protein>
    <submittedName>
        <fullName evidence="7">RNA polymerase sigma-70 factor, ECF subfamily</fullName>
    </submittedName>
</protein>
<dbReference type="InterPro" id="IPR013249">
    <property type="entry name" value="RNA_pol_sigma70_r4_t2"/>
</dbReference>
<dbReference type="SUPFAM" id="SSF88659">
    <property type="entry name" value="Sigma3 and sigma4 domains of RNA polymerase sigma factors"/>
    <property type="match status" value="1"/>
</dbReference>
<evidence type="ECO:0000256" key="3">
    <source>
        <dbReference type="ARBA" id="ARBA00023082"/>
    </source>
</evidence>
<dbReference type="GO" id="GO:0016987">
    <property type="term" value="F:sigma factor activity"/>
    <property type="evidence" value="ECO:0007669"/>
    <property type="project" value="UniProtKB-KW"/>
</dbReference>
<dbReference type="RefSeq" id="WP_090169638.1">
    <property type="nucleotide sequence ID" value="NZ_FOFB01000015.1"/>
</dbReference>
<dbReference type="CDD" id="cd06171">
    <property type="entry name" value="Sigma70_r4"/>
    <property type="match status" value="1"/>
</dbReference>
<dbReference type="Pfam" id="PF08281">
    <property type="entry name" value="Sigma70_r4_2"/>
    <property type="match status" value="1"/>
</dbReference>